<dbReference type="AlphaFoldDB" id="A0A7X4HDN0"/>
<evidence type="ECO:0000313" key="2">
    <source>
        <dbReference type="Proteomes" id="UP000450676"/>
    </source>
</evidence>
<accession>A0A7X4HDN0</accession>
<protein>
    <recommendedName>
        <fullName evidence="3">Transporter substrate-binding domain-containing protein</fullName>
    </recommendedName>
</protein>
<proteinExistence type="predicted"/>
<sequence length="241" mass="26430">MTLRLCVDERPWPPYLTPSGDGMAQRLLRDAAQEAGATLATYAAPVTRCREEIRYNSADGFPIAPYTPALLPFMAFPMRGGEPDPARAVMSARTLAYRRTGSATHWDGVRFTHLVTPVLVRFGSVLMIDKLAAMGVQTDDSGKTLSANFAKLLAGRADIVVGLETTGLALLALPEFAGKIEALPAPFTEEAYYLGLSKTFYDAHPQLSERLWDAIARQRRSPAYQRALRKALDESLKGQKD</sequence>
<evidence type="ECO:0008006" key="3">
    <source>
        <dbReference type="Google" id="ProtNLM"/>
    </source>
</evidence>
<gene>
    <name evidence="1" type="ORF">GTP77_18575</name>
</gene>
<evidence type="ECO:0000313" key="1">
    <source>
        <dbReference type="EMBL" id="MYN09331.1"/>
    </source>
</evidence>
<name>A0A7X4HDN0_9BURK</name>
<dbReference type="RefSeq" id="WP_161073639.1">
    <property type="nucleotide sequence ID" value="NZ_WWCU01000022.1"/>
</dbReference>
<dbReference type="Proteomes" id="UP000450676">
    <property type="component" value="Unassembled WGS sequence"/>
</dbReference>
<comment type="caution">
    <text evidence="1">The sequence shown here is derived from an EMBL/GenBank/DDBJ whole genome shotgun (WGS) entry which is preliminary data.</text>
</comment>
<keyword evidence="2" id="KW-1185">Reference proteome</keyword>
<dbReference type="SUPFAM" id="SSF53850">
    <property type="entry name" value="Periplasmic binding protein-like II"/>
    <property type="match status" value="1"/>
</dbReference>
<reference evidence="1 2" key="1">
    <citation type="submission" date="2019-12" db="EMBL/GenBank/DDBJ databases">
        <title>Novel species isolated from a subtropical stream in China.</title>
        <authorList>
            <person name="Lu H."/>
        </authorList>
    </citation>
    <scope>NUCLEOTIDE SEQUENCE [LARGE SCALE GENOMIC DNA]</scope>
    <source>
        <strain evidence="1 2">FT127W</strain>
    </source>
</reference>
<organism evidence="1 2">
    <name type="scientific">Pseudoduganella aquatica</name>
    <dbReference type="NCBI Taxonomy" id="2660641"/>
    <lineage>
        <taxon>Bacteria</taxon>
        <taxon>Pseudomonadati</taxon>
        <taxon>Pseudomonadota</taxon>
        <taxon>Betaproteobacteria</taxon>
        <taxon>Burkholderiales</taxon>
        <taxon>Oxalobacteraceae</taxon>
        <taxon>Telluria group</taxon>
        <taxon>Pseudoduganella</taxon>
    </lineage>
</organism>
<dbReference type="EMBL" id="WWCU01000022">
    <property type="protein sequence ID" value="MYN09331.1"/>
    <property type="molecule type" value="Genomic_DNA"/>
</dbReference>